<keyword evidence="1" id="KW-1133">Transmembrane helix</keyword>
<dbReference type="EMBL" id="LCPE01000038">
    <property type="protein sequence ID" value="KKU92141.1"/>
    <property type="molecule type" value="Genomic_DNA"/>
</dbReference>
<dbReference type="InterPro" id="IPR043993">
    <property type="entry name" value="T4SS_pilin"/>
</dbReference>
<comment type="caution">
    <text evidence="2">The sequence shown here is derived from an EMBL/GenBank/DDBJ whole genome shotgun (WGS) entry which is preliminary data.</text>
</comment>
<feature type="transmembrane region" description="Helical" evidence="1">
    <location>
        <begin position="64"/>
        <end position="91"/>
    </location>
</feature>
<organism evidence="2 3">
    <name type="scientific">Candidatus Amesbacteria bacterium GW2011_GWC1_48_10</name>
    <dbReference type="NCBI Taxonomy" id="1618365"/>
    <lineage>
        <taxon>Bacteria</taxon>
        <taxon>Candidatus Amesiibacteriota</taxon>
    </lineage>
</organism>
<evidence type="ECO:0000256" key="1">
    <source>
        <dbReference type="SAM" id="Phobius"/>
    </source>
</evidence>
<name>A0A0G1UDD7_9BACT</name>
<feature type="transmembrane region" description="Helical" evidence="1">
    <location>
        <begin position="9"/>
        <end position="27"/>
    </location>
</feature>
<dbReference type="AlphaFoldDB" id="A0A0G1UDD7"/>
<reference evidence="2 3" key="1">
    <citation type="journal article" date="2015" name="Nature">
        <title>rRNA introns, odd ribosomes, and small enigmatic genomes across a large radiation of phyla.</title>
        <authorList>
            <person name="Brown C.T."/>
            <person name="Hug L.A."/>
            <person name="Thomas B.C."/>
            <person name="Sharon I."/>
            <person name="Castelle C.J."/>
            <person name="Singh A."/>
            <person name="Wilkins M.J."/>
            <person name="Williams K.H."/>
            <person name="Banfield J.F."/>
        </authorList>
    </citation>
    <scope>NUCLEOTIDE SEQUENCE [LARGE SCALE GENOMIC DNA]</scope>
</reference>
<protein>
    <submittedName>
        <fullName evidence="2">Uncharacterized protein</fullName>
    </submittedName>
</protein>
<dbReference type="Pfam" id="PF18895">
    <property type="entry name" value="T4SS_pilin"/>
    <property type="match status" value="1"/>
</dbReference>
<keyword evidence="1" id="KW-0812">Transmembrane</keyword>
<evidence type="ECO:0000313" key="3">
    <source>
        <dbReference type="Proteomes" id="UP000034877"/>
    </source>
</evidence>
<feature type="non-terminal residue" evidence="2">
    <location>
        <position position="123"/>
    </location>
</feature>
<dbReference type="Proteomes" id="UP000034877">
    <property type="component" value="Unassembled WGS sequence"/>
</dbReference>
<keyword evidence="1" id="KW-0472">Membrane</keyword>
<sequence>MTFRLVKRVFLIVSTIIVSFLFVPPYIPVSSGNSPFCGGNPAEGVSTALGCLKTGSIRDFTNQILAWAAGLGAGIAFLIIVYGGFQIATAAGDPKRVKGGQELIATALGALALIVLAVVALNF</sequence>
<proteinExistence type="predicted"/>
<evidence type="ECO:0000313" key="2">
    <source>
        <dbReference type="EMBL" id="KKU92141.1"/>
    </source>
</evidence>
<accession>A0A0G1UDD7</accession>
<feature type="transmembrane region" description="Helical" evidence="1">
    <location>
        <begin position="103"/>
        <end position="121"/>
    </location>
</feature>
<gene>
    <name evidence="2" type="ORF">UY22_C0038G0001</name>
</gene>